<dbReference type="InterPro" id="IPR000953">
    <property type="entry name" value="Chromo/chromo_shadow_dom"/>
</dbReference>
<dbReference type="GO" id="GO:0005634">
    <property type="term" value="C:nucleus"/>
    <property type="evidence" value="ECO:0007669"/>
    <property type="project" value="UniProtKB-SubCell"/>
</dbReference>
<name>A0ABD0PSW8_CIRMR</name>
<evidence type="ECO:0000313" key="4">
    <source>
        <dbReference type="EMBL" id="KAL0176815.1"/>
    </source>
</evidence>
<comment type="caution">
    <text evidence="4">The sequence shown here is derived from an EMBL/GenBank/DDBJ whole genome shotgun (WGS) entry which is preliminary data.</text>
</comment>
<organism evidence="4 5">
    <name type="scientific">Cirrhinus mrigala</name>
    <name type="common">Mrigala</name>
    <dbReference type="NCBI Taxonomy" id="683832"/>
    <lineage>
        <taxon>Eukaryota</taxon>
        <taxon>Metazoa</taxon>
        <taxon>Chordata</taxon>
        <taxon>Craniata</taxon>
        <taxon>Vertebrata</taxon>
        <taxon>Euteleostomi</taxon>
        <taxon>Actinopterygii</taxon>
        <taxon>Neopterygii</taxon>
        <taxon>Teleostei</taxon>
        <taxon>Ostariophysi</taxon>
        <taxon>Cypriniformes</taxon>
        <taxon>Cyprinidae</taxon>
        <taxon>Labeoninae</taxon>
        <taxon>Labeonini</taxon>
        <taxon>Cirrhinus</taxon>
    </lineage>
</organism>
<comment type="subcellular location">
    <subcellularLocation>
        <location evidence="1">Nucleus</location>
    </subcellularLocation>
</comment>
<feature type="non-terminal residue" evidence="4">
    <location>
        <position position="53"/>
    </location>
</feature>
<dbReference type="AlphaFoldDB" id="A0ABD0PSW8"/>
<gene>
    <name evidence="4" type="ORF">M9458_029145</name>
</gene>
<dbReference type="PROSITE" id="PS50013">
    <property type="entry name" value="CHROMO_2"/>
    <property type="match status" value="1"/>
</dbReference>
<protein>
    <recommendedName>
        <fullName evidence="3">Chromo domain-containing protein</fullName>
    </recommendedName>
</protein>
<feature type="region of interest" description="Disordered" evidence="2">
    <location>
        <begin position="1"/>
        <end position="22"/>
    </location>
</feature>
<dbReference type="EMBL" id="JAMKFB020000014">
    <property type="protein sequence ID" value="KAL0176815.1"/>
    <property type="molecule type" value="Genomic_DNA"/>
</dbReference>
<dbReference type="Proteomes" id="UP001529510">
    <property type="component" value="Unassembled WGS sequence"/>
</dbReference>
<keyword evidence="5" id="KW-1185">Reference proteome</keyword>
<reference evidence="4 5" key="1">
    <citation type="submission" date="2024-05" db="EMBL/GenBank/DDBJ databases">
        <title>Genome sequencing and assembly of Indian major carp, Cirrhinus mrigala (Hamilton, 1822).</title>
        <authorList>
            <person name="Mohindra V."/>
            <person name="Chowdhury L.M."/>
            <person name="Lal K."/>
            <person name="Jena J.K."/>
        </authorList>
    </citation>
    <scope>NUCLEOTIDE SEQUENCE [LARGE SCALE GENOMIC DNA]</scope>
    <source>
        <strain evidence="4">CM1030</strain>
        <tissue evidence="4">Blood</tissue>
    </source>
</reference>
<accession>A0ABD0PSW8</accession>
<dbReference type="CDD" id="cd00024">
    <property type="entry name" value="CD_CSD"/>
    <property type="match status" value="1"/>
</dbReference>
<evidence type="ECO:0000259" key="3">
    <source>
        <dbReference type="PROSITE" id="PS50013"/>
    </source>
</evidence>
<dbReference type="SUPFAM" id="SSF54160">
    <property type="entry name" value="Chromo domain-like"/>
    <property type="match status" value="1"/>
</dbReference>
<feature type="domain" description="Chromo" evidence="3">
    <location>
        <begin position="30"/>
        <end position="53"/>
    </location>
</feature>
<evidence type="ECO:0000256" key="2">
    <source>
        <dbReference type="SAM" id="MobiDB-lite"/>
    </source>
</evidence>
<dbReference type="InterPro" id="IPR016197">
    <property type="entry name" value="Chromo-like_dom_sf"/>
</dbReference>
<evidence type="ECO:0000256" key="1">
    <source>
        <dbReference type="ARBA" id="ARBA00004123"/>
    </source>
</evidence>
<proteinExistence type="predicted"/>
<dbReference type="Gene3D" id="2.40.50.40">
    <property type="match status" value="1"/>
</dbReference>
<feature type="non-terminal residue" evidence="4">
    <location>
        <position position="1"/>
    </location>
</feature>
<evidence type="ECO:0000313" key="5">
    <source>
        <dbReference type="Proteomes" id="UP001529510"/>
    </source>
</evidence>
<sequence>ATGAPRGADNLDEDRVQSPPPLIIDGEEAHQVREILNSRRRGGVLQYLVDWEG</sequence>